<reference evidence="1 2" key="1">
    <citation type="submission" date="2018-06" db="EMBL/GenBank/DDBJ databases">
        <authorList>
            <consortium name="Pathogen Informatics"/>
            <person name="Doyle S."/>
        </authorList>
    </citation>
    <scope>NUCLEOTIDE SEQUENCE [LARGE SCALE GENOMIC DNA]</scope>
    <source>
        <strain evidence="1 2">NCTC12020</strain>
    </source>
</reference>
<dbReference type="Gene3D" id="1.10.10.60">
    <property type="entry name" value="Homeodomain-like"/>
    <property type="match status" value="2"/>
</dbReference>
<dbReference type="EMBL" id="UHIO01000001">
    <property type="protein sequence ID" value="SUP43100.1"/>
    <property type="molecule type" value="Genomic_DNA"/>
</dbReference>
<protein>
    <submittedName>
        <fullName evidence="1">RNA polymerase factor sigma C</fullName>
    </submittedName>
</protein>
<evidence type="ECO:0000313" key="2">
    <source>
        <dbReference type="Proteomes" id="UP000255367"/>
    </source>
</evidence>
<keyword evidence="2" id="KW-1185">Reference proteome</keyword>
<organism evidence="1 2">
    <name type="scientific">Veillonella criceti</name>
    <dbReference type="NCBI Taxonomy" id="103891"/>
    <lineage>
        <taxon>Bacteria</taxon>
        <taxon>Bacillati</taxon>
        <taxon>Bacillota</taxon>
        <taxon>Negativicutes</taxon>
        <taxon>Veillonellales</taxon>
        <taxon>Veillonellaceae</taxon>
        <taxon>Veillonella</taxon>
    </lineage>
</organism>
<sequence>MGKGQQVVIPRPLLKQLYLEKGMSTWSIAKELHCSQDTVVRRLHEYAIPIHSRRKELPMKEMAYLYLKEGLGVKQLAKRYQCSHTTVAARLRNLGILASKQSTYIAPSLRKQQQIISFYSNGQSASWIARRLQISRWTVLTILRQAGVRIRHSNKRIYVNVKELVYLYTQRHMTTTELAILYNIKPATVAERLKEAGIHLHGNQLKLNTYEVCLRYQDGQSPLQIAEELGCSYSAVRKRLDQWQGYKGARKTS</sequence>
<dbReference type="Pfam" id="PF13384">
    <property type="entry name" value="HTH_23"/>
    <property type="match status" value="1"/>
</dbReference>
<accession>A0A380NL36</accession>
<dbReference type="OrthoDB" id="1628538at2"/>
<dbReference type="AlphaFoldDB" id="A0A380NL36"/>
<name>A0A380NL36_9FIRM</name>
<proteinExistence type="predicted"/>
<dbReference type="RefSeq" id="WP_115310246.1">
    <property type="nucleotide sequence ID" value="NZ_UHIO01000001.1"/>
</dbReference>
<gene>
    <name evidence="1" type="ORF">NCTC12020_01062</name>
</gene>
<dbReference type="Proteomes" id="UP000255367">
    <property type="component" value="Unassembled WGS sequence"/>
</dbReference>
<evidence type="ECO:0000313" key="1">
    <source>
        <dbReference type="EMBL" id="SUP43100.1"/>
    </source>
</evidence>